<dbReference type="KEGG" id="tmc:LMI_2940"/>
<sequence length="53" mass="6192">MSYLTAFLFVLSLIYYLGYFYGLGIPPSSIPLTVIDITNGICLIYQLRYLEYW</sequence>
<dbReference type="AlphaFoldDB" id="A0A098GJL1"/>
<reference evidence="2" key="1">
    <citation type="submission" date="2014-09" db="EMBL/GenBank/DDBJ databases">
        <authorList>
            <person name="Gomez-Valero L."/>
        </authorList>
    </citation>
    <scope>NUCLEOTIDE SEQUENCE [LARGE SCALE GENOMIC DNA]</scope>
    <source>
        <strain evidence="2">ATCC33218</strain>
    </source>
</reference>
<dbReference type="EMBL" id="LN614830">
    <property type="protein sequence ID" value="CEG62175.1"/>
    <property type="molecule type" value="Genomic_DNA"/>
</dbReference>
<name>A0A098GJL1_LEGMI</name>
<evidence type="ECO:0000313" key="2">
    <source>
        <dbReference type="Proteomes" id="UP000032414"/>
    </source>
</evidence>
<accession>A0A098GJL1</accession>
<protein>
    <submittedName>
        <fullName evidence="1">Uncharacterized protein</fullName>
    </submittedName>
</protein>
<organism evidence="1 2">
    <name type="scientific">Legionella micdadei</name>
    <name type="common">Tatlockia micdadei</name>
    <dbReference type="NCBI Taxonomy" id="451"/>
    <lineage>
        <taxon>Bacteria</taxon>
        <taxon>Pseudomonadati</taxon>
        <taxon>Pseudomonadota</taxon>
        <taxon>Gammaproteobacteria</taxon>
        <taxon>Legionellales</taxon>
        <taxon>Legionellaceae</taxon>
        <taxon>Legionella</taxon>
    </lineage>
</organism>
<evidence type="ECO:0000313" key="1">
    <source>
        <dbReference type="EMBL" id="CEG62175.1"/>
    </source>
</evidence>
<dbReference type="Proteomes" id="UP000032414">
    <property type="component" value="Chromosome I"/>
</dbReference>
<gene>
    <name evidence="1" type="ORF">LMI_2940</name>
</gene>
<dbReference type="HOGENOM" id="CLU_3067116_0_0_6"/>
<proteinExistence type="predicted"/>